<evidence type="ECO:0000256" key="2">
    <source>
        <dbReference type="ARBA" id="ARBA00023180"/>
    </source>
</evidence>
<dbReference type="AlphaFoldDB" id="A0A6A6XZ20"/>
<dbReference type="PIRSF" id="PIRSF000137">
    <property type="entry name" value="Alcohol_oxidase"/>
    <property type="match status" value="1"/>
</dbReference>
<dbReference type="Pfam" id="PF05199">
    <property type="entry name" value="GMC_oxred_C"/>
    <property type="match status" value="1"/>
</dbReference>
<dbReference type="SUPFAM" id="SSF51905">
    <property type="entry name" value="FAD/NAD(P)-binding domain"/>
    <property type="match status" value="1"/>
</dbReference>
<dbReference type="InterPro" id="IPR012132">
    <property type="entry name" value="GMC_OxRdtase"/>
</dbReference>
<dbReference type="GO" id="GO:0016614">
    <property type="term" value="F:oxidoreductase activity, acting on CH-OH group of donors"/>
    <property type="evidence" value="ECO:0007669"/>
    <property type="project" value="InterPro"/>
</dbReference>
<comment type="cofactor">
    <cofactor evidence="3">
        <name>FAD</name>
        <dbReference type="ChEBI" id="CHEBI:57692"/>
    </cofactor>
</comment>
<feature type="domain" description="Glucose-methanol-choline oxidoreductase C-terminal" evidence="6">
    <location>
        <begin position="448"/>
        <end position="584"/>
    </location>
</feature>
<keyword evidence="8" id="KW-1185">Reference proteome</keyword>
<dbReference type="InterPro" id="IPR000172">
    <property type="entry name" value="GMC_OxRdtase_N"/>
</dbReference>
<dbReference type="Pfam" id="PF00732">
    <property type="entry name" value="GMC_oxred_N"/>
    <property type="match status" value="1"/>
</dbReference>
<dbReference type="GeneID" id="54457224"/>
<name>A0A6A6XZ20_9PEZI</name>
<keyword evidence="2" id="KW-0325">Glycoprotein</keyword>
<keyword evidence="4" id="KW-0732">Signal</keyword>
<keyword evidence="3" id="KW-0285">Flavoprotein</keyword>
<reference evidence="9" key="2">
    <citation type="submission" date="2020-04" db="EMBL/GenBank/DDBJ databases">
        <authorList>
            <consortium name="NCBI Genome Project"/>
        </authorList>
    </citation>
    <scope>NUCLEOTIDE SEQUENCE</scope>
    <source>
        <strain evidence="9">CBS 304.34</strain>
    </source>
</reference>
<dbReference type="Proteomes" id="UP000504636">
    <property type="component" value="Unplaced"/>
</dbReference>
<evidence type="ECO:0000256" key="4">
    <source>
        <dbReference type="SAM" id="SignalP"/>
    </source>
</evidence>
<keyword evidence="3" id="KW-0274">FAD</keyword>
<feature type="binding site" evidence="3">
    <location>
        <begin position="576"/>
        <end position="577"/>
    </location>
    <ligand>
        <name>FAD</name>
        <dbReference type="ChEBI" id="CHEBI:57692"/>
    </ligand>
</feature>
<feature type="chain" id="PRO_5044628755" evidence="4">
    <location>
        <begin position="17"/>
        <end position="594"/>
    </location>
</feature>
<evidence type="ECO:0000259" key="5">
    <source>
        <dbReference type="Pfam" id="PF00732"/>
    </source>
</evidence>
<dbReference type="InterPro" id="IPR036188">
    <property type="entry name" value="FAD/NAD-bd_sf"/>
</dbReference>
<feature type="domain" description="Glucose-methanol-choline oxidoreductase N-terminal" evidence="5">
    <location>
        <begin position="32"/>
        <end position="345"/>
    </location>
</feature>
<evidence type="ECO:0000313" key="8">
    <source>
        <dbReference type="Proteomes" id="UP000504636"/>
    </source>
</evidence>
<dbReference type="EMBL" id="MU003729">
    <property type="protein sequence ID" value="KAF2801538.1"/>
    <property type="molecule type" value="Genomic_DNA"/>
</dbReference>
<gene>
    <name evidence="7 9" type="ORF">BDZ99DRAFT_403161</name>
</gene>
<protein>
    <submittedName>
        <fullName evidence="7 9">Alcohol oxidase</fullName>
    </submittedName>
</protein>
<evidence type="ECO:0000256" key="3">
    <source>
        <dbReference type="PIRSR" id="PIRSR000137-2"/>
    </source>
</evidence>
<dbReference type="InterPro" id="IPR007867">
    <property type="entry name" value="GMC_OxRtase_C"/>
</dbReference>
<dbReference type="PANTHER" id="PTHR11552:SF138">
    <property type="entry name" value="DEHYDROGENASE PKFF-RELATED"/>
    <property type="match status" value="1"/>
</dbReference>
<accession>A0A6A6XZ20</accession>
<evidence type="ECO:0000313" key="9">
    <source>
        <dbReference type="RefSeq" id="XP_033568502.1"/>
    </source>
</evidence>
<dbReference type="GO" id="GO:0050660">
    <property type="term" value="F:flavin adenine dinucleotide binding"/>
    <property type="evidence" value="ECO:0007669"/>
    <property type="project" value="InterPro"/>
</dbReference>
<organism evidence="7">
    <name type="scientific">Mytilinidion resinicola</name>
    <dbReference type="NCBI Taxonomy" id="574789"/>
    <lineage>
        <taxon>Eukaryota</taxon>
        <taxon>Fungi</taxon>
        <taxon>Dikarya</taxon>
        <taxon>Ascomycota</taxon>
        <taxon>Pezizomycotina</taxon>
        <taxon>Dothideomycetes</taxon>
        <taxon>Pleosporomycetidae</taxon>
        <taxon>Mytilinidiales</taxon>
        <taxon>Mytilinidiaceae</taxon>
        <taxon>Mytilinidion</taxon>
    </lineage>
</organism>
<sequence length="594" mass="62881">MHLLLHLLLLFSHANALPLLGSSFGIPANATYDYVVVGGGTAGLTVAARLAENPRFSVAVIEAGSFYEISNGNLSQIPAFDYYWTGKGYNPLVDWGYQTVPQKGISDAIVHYPRGKCLGGSSARNYMAYTRGSAKSYDLWANSVGDSSYEWLNLLPFFQKSITFTPPDASKRAANATPGDVKDLGNTGGPLGITFPNYAQPWSSWVQLALQGIGINPIAGLVSGKIFGSSYTTNTIQASTQIRESSETAFLQPVLSKGNLIVYQSTLAKKIIFDSNKVATGVLVDTSGVEYTLSAKHEVIVSSGVFGSPQLLMVSGVGPAAALNNLGIPVISDLPGVGQNISDHIFMGPSHRVNVHTSSSFASPLFATQATLDYQTKQSGPLTSTGGDFFGWEKLTSAHLSKAALSNLSFFTPDWPHLEYLSIPTYLGPGFPTDTAQYASLATAIVAPLSRGTVSITSPNTTDAPLIDPRWLTHPTDIALAIAGFRRAREALKTPALGPVLIRDEAWPGTGVQSDADILASIKLGLQSLSHGCCTCKMGKKEDGMAVVDSKGRVKGVSGLRVVDVSAFALLPPGNPQSTVYALAEKISEDIKTG</sequence>
<proteinExistence type="inferred from homology"/>
<dbReference type="PANTHER" id="PTHR11552">
    <property type="entry name" value="GLUCOSE-METHANOL-CHOLINE GMC OXIDOREDUCTASE"/>
    <property type="match status" value="1"/>
</dbReference>
<dbReference type="Gene3D" id="3.50.50.60">
    <property type="entry name" value="FAD/NAD(P)-binding domain"/>
    <property type="match status" value="1"/>
</dbReference>
<dbReference type="RefSeq" id="XP_033568502.1">
    <property type="nucleotide sequence ID" value="XM_033716331.1"/>
</dbReference>
<evidence type="ECO:0000256" key="1">
    <source>
        <dbReference type="ARBA" id="ARBA00010790"/>
    </source>
</evidence>
<dbReference type="OrthoDB" id="269227at2759"/>
<reference evidence="9" key="3">
    <citation type="submission" date="2025-04" db="UniProtKB">
        <authorList>
            <consortium name="RefSeq"/>
        </authorList>
    </citation>
    <scope>IDENTIFICATION</scope>
    <source>
        <strain evidence="9">CBS 304.34</strain>
    </source>
</reference>
<dbReference type="Gene3D" id="3.30.560.10">
    <property type="entry name" value="Glucose Oxidase, domain 3"/>
    <property type="match status" value="1"/>
</dbReference>
<feature type="signal peptide" evidence="4">
    <location>
        <begin position="1"/>
        <end position="16"/>
    </location>
</feature>
<reference evidence="7 9" key="1">
    <citation type="journal article" date="2020" name="Stud. Mycol.">
        <title>101 Dothideomycetes genomes: a test case for predicting lifestyles and emergence of pathogens.</title>
        <authorList>
            <person name="Haridas S."/>
            <person name="Albert R."/>
            <person name="Binder M."/>
            <person name="Bloem J."/>
            <person name="Labutti K."/>
            <person name="Salamov A."/>
            <person name="Andreopoulos B."/>
            <person name="Baker S."/>
            <person name="Barry K."/>
            <person name="Bills G."/>
            <person name="Bluhm B."/>
            <person name="Cannon C."/>
            <person name="Castanera R."/>
            <person name="Culley D."/>
            <person name="Daum C."/>
            <person name="Ezra D."/>
            <person name="Gonzalez J."/>
            <person name="Henrissat B."/>
            <person name="Kuo A."/>
            <person name="Liang C."/>
            <person name="Lipzen A."/>
            <person name="Lutzoni F."/>
            <person name="Magnuson J."/>
            <person name="Mondo S."/>
            <person name="Nolan M."/>
            <person name="Ohm R."/>
            <person name="Pangilinan J."/>
            <person name="Park H.-J."/>
            <person name="Ramirez L."/>
            <person name="Alfaro M."/>
            <person name="Sun H."/>
            <person name="Tritt A."/>
            <person name="Yoshinaga Y."/>
            <person name="Zwiers L.-H."/>
            <person name="Turgeon B."/>
            <person name="Goodwin S."/>
            <person name="Spatafora J."/>
            <person name="Crous P."/>
            <person name="Grigoriev I."/>
        </authorList>
    </citation>
    <scope>NUCLEOTIDE SEQUENCE</scope>
    <source>
        <strain evidence="7 9">CBS 304.34</strain>
    </source>
</reference>
<comment type="similarity">
    <text evidence="1">Belongs to the GMC oxidoreductase family.</text>
</comment>
<dbReference type="SUPFAM" id="SSF54373">
    <property type="entry name" value="FAD-linked reductases, C-terminal domain"/>
    <property type="match status" value="1"/>
</dbReference>
<evidence type="ECO:0000259" key="6">
    <source>
        <dbReference type="Pfam" id="PF05199"/>
    </source>
</evidence>
<dbReference type="GO" id="GO:0044550">
    <property type="term" value="P:secondary metabolite biosynthetic process"/>
    <property type="evidence" value="ECO:0007669"/>
    <property type="project" value="TreeGrafter"/>
</dbReference>
<evidence type="ECO:0000313" key="7">
    <source>
        <dbReference type="EMBL" id="KAF2801538.1"/>
    </source>
</evidence>